<dbReference type="SUPFAM" id="SSF143503">
    <property type="entry name" value="PUG domain-like"/>
    <property type="match status" value="1"/>
</dbReference>
<feature type="region of interest" description="Disordered" evidence="1">
    <location>
        <begin position="253"/>
        <end position="364"/>
    </location>
</feature>
<reference evidence="3 4" key="1">
    <citation type="journal article" date="2006" name="Science">
        <title>Phytophthora genome sequences uncover evolutionary origins and mechanisms of pathogenesis.</title>
        <authorList>
            <person name="Tyler B.M."/>
            <person name="Tripathy S."/>
            <person name="Zhang X."/>
            <person name="Dehal P."/>
            <person name="Jiang R.H."/>
            <person name="Aerts A."/>
            <person name="Arredondo F.D."/>
            <person name="Baxter L."/>
            <person name="Bensasson D."/>
            <person name="Beynon J.L."/>
            <person name="Chapman J."/>
            <person name="Damasceno C.M."/>
            <person name="Dorrance A.E."/>
            <person name="Dou D."/>
            <person name="Dickerman A.W."/>
            <person name="Dubchak I.L."/>
            <person name="Garbelotto M."/>
            <person name="Gijzen M."/>
            <person name="Gordon S.G."/>
            <person name="Govers F."/>
            <person name="Grunwald N.J."/>
            <person name="Huang W."/>
            <person name="Ivors K.L."/>
            <person name="Jones R.W."/>
            <person name="Kamoun S."/>
            <person name="Krampis K."/>
            <person name="Lamour K.H."/>
            <person name="Lee M.K."/>
            <person name="McDonald W.H."/>
            <person name="Medina M."/>
            <person name="Meijer H.J."/>
            <person name="Nordberg E.K."/>
            <person name="Maclean D.J."/>
            <person name="Ospina-Giraldo M.D."/>
            <person name="Morris P.F."/>
            <person name="Phuntumart V."/>
            <person name="Putnam N.H."/>
            <person name="Rash S."/>
            <person name="Rose J.K."/>
            <person name="Sakihama Y."/>
            <person name="Salamov A.A."/>
            <person name="Savidor A."/>
            <person name="Scheuring C.F."/>
            <person name="Smith B.M."/>
            <person name="Sobral B.W."/>
            <person name="Terry A."/>
            <person name="Torto-Alalibo T.A."/>
            <person name="Win J."/>
            <person name="Xu Z."/>
            <person name="Zhang H."/>
            <person name="Grigoriev I.V."/>
            <person name="Rokhsar D.S."/>
            <person name="Boore J.L."/>
        </authorList>
    </citation>
    <scope>NUCLEOTIDE SEQUENCE [LARGE SCALE GENOMIC DNA]</scope>
    <source>
        <strain evidence="3 4">P6497</strain>
    </source>
</reference>
<organism evidence="3 4">
    <name type="scientific">Phytophthora sojae (strain P6497)</name>
    <name type="common">Soybean stem and root rot agent</name>
    <name type="synonym">Phytophthora megasperma f. sp. glycines</name>
    <dbReference type="NCBI Taxonomy" id="1094619"/>
    <lineage>
        <taxon>Eukaryota</taxon>
        <taxon>Sar</taxon>
        <taxon>Stramenopiles</taxon>
        <taxon>Oomycota</taxon>
        <taxon>Peronosporomycetes</taxon>
        <taxon>Peronosporales</taxon>
        <taxon>Peronosporaceae</taxon>
        <taxon>Phytophthora</taxon>
    </lineage>
</organism>
<accession>G4Z9G5</accession>
<dbReference type="InterPro" id="IPR029071">
    <property type="entry name" value="Ubiquitin-like_domsf"/>
</dbReference>
<dbReference type="PANTHER" id="PTHR47796">
    <property type="entry name" value="ZINC METALLOPROTEINASE-LIKE PROTEIN"/>
    <property type="match status" value="1"/>
</dbReference>
<sequence>MATLNVQFKGQTHSLTLPSGSPTVSDLQEAIERATGVQQDAQRLFQKRRRVDCSDAARALAGVCNCSQDAAPLMLMAGASAAQIEDMKSTQNAVQKETRIRENRRVVDISKRNQGLQARDAVATSYRFHAIEPLQNFADKHKAQEILEKLANDRGILAVMAKHKWSVGVLAEMPPDGKVGVDPVCVLGLNQNKGQKILLRLRTDDLLGFRKFLSIKKVLFHELSHNVHSEHDSKFYQLMRQIENECNELDWTSSGGAAVGGSQAMPHNESNSDSGSTSGHRLGGGSAGTSRLLNPASPAPIATPALASTTKPEPPHPLPTAKEEMSTPMIDLSEDVDMEETTAESAPLQPAQASQPNSLKNTNDLEKTVDEEVATLAMSVRERRIHDAVRHLQAHNSAEAIARAVSLLHKIVSNIIAHPADAKFRSIRKANRLFEGQVAKFPECLEFLLALGFEDQTDKFVFVREDPALLWIGRSTLEVLLPAAA</sequence>
<dbReference type="SMART" id="SM00580">
    <property type="entry name" value="PUG"/>
    <property type="match status" value="1"/>
</dbReference>
<dbReference type="SUPFAM" id="SSF54236">
    <property type="entry name" value="Ubiquitin-like"/>
    <property type="match status" value="1"/>
</dbReference>
<dbReference type="CDD" id="cd10463">
    <property type="entry name" value="PUB_WLM"/>
    <property type="match status" value="1"/>
</dbReference>
<dbReference type="InterPro" id="IPR036339">
    <property type="entry name" value="PUB-like_dom_sf"/>
</dbReference>
<feature type="compositionally biased region" description="Polar residues" evidence="1">
    <location>
        <begin position="268"/>
        <end position="279"/>
    </location>
</feature>
<feature type="domain" description="WLM" evidence="2">
    <location>
        <begin position="119"/>
        <end position="305"/>
    </location>
</feature>
<evidence type="ECO:0000259" key="2">
    <source>
        <dbReference type="PROSITE" id="PS51397"/>
    </source>
</evidence>
<dbReference type="InterPro" id="IPR013536">
    <property type="entry name" value="WLM_dom"/>
</dbReference>
<feature type="compositionally biased region" description="Low complexity" evidence="1">
    <location>
        <begin position="253"/>
        <end position="264"/>
    </location>
</feature>
<dbReference type="STRING" id="1094619.G4Z9G5"/>
<dbReference type="PROSITE" id="PS51397">
    <property type="entry name" value="WLM"/>
    <property type="match status" value="1"/>
</dbReference>
<dbReference type="InterPro" id="IPR018997">
    <property type="entry name" value="PUB_domain"/>
</dbReference>
<feature type="compositionally biased region" description="Acidic residues" evidence="1">
    <location>
        <begin position="332"/>
        <end position="342"/>
    </location>
</feature>
<feature type="compositionally biased region" description="Polar residues" evidence="1">
    <location>
        <begin position="351"/>
        <end position="362"/>
    </location>
</feature>
<dbReference type="PANTHER" id="PTHR47796:SF1">
    <property type="entry name" value="OS08G0500800 PROTEIN"/>
    <property type="match status" value="1"/>
</dbReference>
<dbReference type="Pfam" id="PF08325">
    <property type="entry name" value="WLM"/>
    <property type="match status" value="1"/>
</dbReference>
<gene>
    <name evidence="3" type="ORF">PHYSODRAFT_249618</name>
</gene>
<protein>
    <recommendedName>
        <fullName evidence="2">WLM domain-containing protein</fullName>
    </recommendedName>
</protein>
<dbReference type="AlphaFoldDB" id="G4Z9G5"/>
<keyword evidence="4" id="KW-1185">Reference proteome</keyword>
<dbReference type="Pfam" id="PF09409">
    <property type="entry name" value="PUB"/>
    <property type="match status" value="1"/>
</dbReference>
<dbReference type="SMR" id="G4Z9G5"/>
<proteinExistence type="predicted"/>
<evidence type="ECO:0000256" key="1">
    <source>
        <dbReference type="SAM" id="MobiDB-lite"/>
    </source>
</evidence>
<dbReference type="OMA" id="VEAECNT"/>
<dbReference type="InParanoid" id="G4Z9G5"/>
<name>G4Z9G5_PHYSP</name>
<dbReference type="KEGG" id="psoj:PHYSODRAFT_249618"/>
<dbReference type="Gene3D" id="1.20.58.2190">
    <property type="match status" value="1"/>
</dbReference>
<dbReference type="Proteomes" id="UP000002640">
    <property type="component" value="Unassembled WGS sequence"/>
</dbReference>
<evidence type="ECO:0000313" key="4">
    <source>
        <dbReference type="Proteomes" id="UP000002640"/>
    </source>
</evidence>
<dbReference type="RefSeq" id="XP_009525314.1">
    <property type="nucleotide sequence ID" value="XM_009527019.1"/>
</dbReference>
<evidence type="ECO:0000313" key="3">
    <source>
        <dbReference type="EMBL" id="EGZ22597.1"/>
    </source>
</evidence>
<dbReference type="EMBL" id="JH159153">
    <property type="protein sequence ID" value="EGZ22597.1"/>
    <property type="molecule type" value="Genomic_DNA"/>
</dbReference>
<dbReference type="GeneID" id="20637943"/>
<dbReference type="Gene3D" id="3.10.20.90">
    <property type="entry name" value="Phosphatidylinositol 3-kinase Catalytic Subunit, Chain A, domain 1"/>
    <property type="match status" value="1"/>
</dbReference>